<protein>
    <submittedName>
        <fullName evidence="1">Uncharacterized protein</fullName>
    </submittedName>
</protein>
<dbReference type="EMBL" id="VSRR010063706">
    <property type="protein sequence ID" value="MPC83858.1"/>
    <property type="molecule type" value="Genomic_DNA"/>
</dbReference>
<sequence>MTAKDKLAAVARPPDGALGAAGRKRSFVYSHVDGRSTNRHSSIESPLYMHFLPTSAWATPYSVLTCTAYVCLLTSSTDGPPIPHPLTTCDPCAIC</sequence>
<proteinExistence type="predicted"/>
<name>A0A5B7IT45_PORTR</name>
<accession>A0A5B7IT45</accession>
<gene>
    <name evidence="1" type="ORF">E2C01_078578</name>
</gene>
<evidence type="ECO:0000313" key="1">
    <source>
        <dbReference type="EMBL" id="MPC83858.1"/>
    </source>
</evidence>
<dbReference type="AlphaFoldDB" id="A0A5B7IT45"/>
<reference evidence="1 2" key="1">
    <citation type="submission" date="2019-05" db="EMBL/GenBank/DDBJ databases">
        <title>Another draft genome of Portunus trituberculatus and its Hox gene families provides insights of decapod evolution.</title>
        <authorList>
            <person name="Jeong J.-H."/>
            <person name="Song I."/>
            <person name="Kim S."/>
            <person name="Choi T."/>
            <person name="Kim D."/>
            <person name="Ryu S."/>
            <person name="Kim W."/>
        </authorList>
    </citation>
    <scope>NUCLEOTIDE SEQUENCE [LARGE SCALE GENOMIC DNA]</scope>
    <source>
        <tissue evidence="1">Muscle</tissue>
    </source>
</reference>
<dbReference type="Proteomes" id="UP000324222">
    <property type="component" value="Unassembled WGS sequence"/>
</dbReference>
<keyword evidence="2" id="KW-1185">Reference proteome</keyword>
<evidence type="ECO:0000313" key="2">
    <source>
        <dbReference type="Proteomes" id="UP000324222"/>
    </source>
</evidence>
<comment type="caution">
    <text evidence="1">The sequence shown here is derived from an EMBL/GenBank/DDBJ whole genome shotgun (WGS) entry which is preliminary data.</text>
</comment>
<organism evidence="1 2">
    <name type="scientific">Portunus trituberculatus</name>
    <name type="common">Swimming crab</name>
    <name type="synonym">Neptunus trituberculatus</name>
    <dbReference type="NCBI Taxonomy" id="210409"/>
    <lineage>
        <taxon>Eukaryota</taxon>
        <taxon>Metazoa</taxon>
        <taxon>Ecdysozoa</taxon>
        <taxon>Arthropoda</taxon>
        <taxon>Crustacea</taxon>
        <taxon>Multicrustacea</taxon>
        <taxon>Malacostraca</taxon>
        <taxon>Eumalacostraca</taxon>
        <taxon>Eucarida</taxon>
        <taxon>Decapoda</taxon>
        <taxon>Pleocyemata</taxon>
        <taxon>Brachyura</taxon>
        <taxon>Eubrachyura</taxon>
        <taxon>Portunoidea</taxon>
        <taxon>Portunidae</taxon>
        <taxon>Portuninae</taxon>
        <taxon>Portunus</taxon>
    </lineage>
</organism>